<evidence type="ECO:0000313" key="2">
    <source>
        <dbReference type="EMBL" id="KAJ8706618.1"/>
    </source>
</evidence>
<dbReference type="EMBL" id="JARGEI010000028">
    <property type="protein sequence ID" value="KAJ8706618.1"/>
    <property type="molecule type" value="Genomic_DNA"/>
</dbReference>
<evidence type="ECO:0000313" key="3">
    <source>
        <dbReference type="Proteomes" id="UP001231518"/>
    </source>
</evidence>
<evidence type="ECO:0000256" key="1">
    <source>
        <dbReference type="SAM" id="MobiDB-lite"/>
    </source>
</evidence>
<feature type="compositionally biased region" description="Basic and acidic residues" evidence="1">
    <location>
        <begin position="54"/>
        <end position="65"/>
    </location>
</feature>
<feature type="compositionally biased region" description="Basic and acidic residues" evidence="1">
    <location>
        <begin position="20"/>
        <end position="29"/>
    </location>
</feature>
<proteinExistence type="predicted"/>
<comment type="caution">
    <text evidence="2">The sequence shown here is derived from an EMBL/GenBank/DDBJ whole genome shotgun (WGS) entry which is preliminary data.</text>
</comment>
<accession>A0AAD7Y8H1</accession>
<organism evidence="2 3">
    <name type="scientific">Mythimna separata</name>
    <name type="common">Oriental armyworm</name>
    <name type="synonym">Pseudaletia separata</name>
    <dbReference type="NCBI Taxonomy" id="271217"/>
    <lineage>
        <taxon>Eukaryota</taxon>
        <taxon>Metazoa</taxon>
        <taxon>Ecdysozoa</taxon>
        <taxon>Arthropoda</taxon>
        <taxon>Hexapoda</taxon>
        <taxon>Insecta</taxon>
        <taxon>Pterygota</taxon>
        <taxon>Neoptera</taxon>
        <taxon>Endopterygota</taxon>
        <taxon>Lepidoptera</taxon>
        <taxon>Glossata</taxon>
        <taxon>Ditrysia</taxon>
        <taxon>Noctuoidea</taxon>
        <taxon>Noctuidae</taxon>
        <taxon>Noctuinae</taxon>
        <taxon>Hadenini</taxon>
        <taxon>Mythimna</taxon>
    </lineage>
</organism>
<name>A0AAD7Y8H1_MYTSE</name>
<keyword evidence="3" id="KW-1185">Reference proteome</keyword>
<feature type="region of interest" description="Disordered" evidence="1">
    <location>
        <begin position="1"/>
        <end position="111"/>
    </location>
</feature>
<protein>
    <submittedName>
        <fullName evidence="2">Uncharacterized protein</fullName>
    </submittedName>
</protein>
<sequence>MKRFRIVDNVRNSVRNPKFGSEEYHGKKESSKKKKKMYSSESEESGSAEANSEMSKEKEESKNSEEIQINKNEDDSNENSFEKITSDEDIPKKQSKKKKNFDTDKTKRKTITLEDTYFMQGNKIFHSTGRNKKKHYEDGRRKRLDHFMPKRYHWDPSEINELGYYWFNGPKGMYPEPKVLSA</sequence>
<dbReference type="AlphaFoldDB" id="A0AAD7Y8H1"/>
<feature type="compositionally biased region" description="Basic and acidic residues" evidence="1">
    <location>
        <begin position="80"/>
        <end position="92"/>
    </location>
</feature>
<dbReference type="Proteomes" id="UP001231518">
    <property type="component" value="Chromosome 30"/>
</dbReference>
<gene>
    <name evidence="2" type="ORF">PYW07_012696</name>
</gene>
<reference evidence="2" key="1">
    <citation type="submission" date="2023-03" db="EMBL/GenBank/DDBJ databases">
        <title>Chromosome-level genomes of two armyworms, Mythimna separata and Mythimna loreyi, provide insights into the biosynthesis and reception of sex pheromones.</title>
        <authorList>
            <person name="Zhao H."/>
        </authorList>
    </citation>
    <scope>NUCLEOTIDE SEQUENCE</scope>
    <source>
        <strain evidence="2">BeijingLab</strain>
        <tissue evidence="2">Pupa</tissue>
    </source>
</reference>